<protein>
    <submittedName>
        <fullName evidence="1">Uncharacterized protein</fullName>
    </submittedName>
</protein>
<organism evidence="1 2">
    <name type="scientific">Proteobacteria bacterium 228</name>
    <dbReference type="NCBI Taxonomy" id="2083153"/>
    <lineage>
        <taxon>Bacteria</taxon>
        <taxon>Pseudomonadati</taxon>
        <taxon>Pseudomonadota</taxon>
    </lineage>
</organism>
<dbReference type="AlphaFoldDB" id="A0A2S5KQS7"/>
<proteinExistence type="predicted"/>
<name>A0A2S5KQS7_9PROT</name>
<comment type="caution">
    <text evidence="1">The sequence shown here is derived from an EMBL/GenBank/DDBJ whole genome shotgun (WGS) entry which is preliminary data.</text>
</comment>
<reference evidence="1 2" key="1">
    <citation type="submission" date="2018-02" db="EMBL/GenBank/DDBJ databases">
        <title>novel marine gammaproteobacteria from coastal saline agro ecosystem.</title>
        <authorList>
            <person name="Krishnan R."/>
            <person name="Ramesh Kumar N."/>
        </authorList>
    </citation>
    <scope>NUCLEOTIDE SEQUENCE [LARGE SCALE GENOMIC DNA]</scope>
    <source>
        <strain evidence="1 2">228</strain>
    </source>
</reference>
<sequence>MNLTIGESLIVRQMARMNEARRAGNLAMFDDAKHSIRETLENIKFQDPQTYQNYFHLLTHKIEDWAERH</sequence>
<evidence type="ECO:0000313" key="2">
    <source>
        <dbReference type="Proteomes" id="UP000238196"/>
    </source>
</evidence>
<dbReference type="Proteomes" id="UP000238196">
    <property type="component" value="Unassembled WGS sequence"/>
</dbReference>
<evidence type="ECO:0000313" key="1">
    <source>
        <dbReference type="EMBL" id="PPC77118.1"/>
    </source>
</evidence>
<dbReference type="EMBL" id="PRLP01000035">
    <property type="protein sequence ID" value="PPC77118.1"/>
    <property type="molecule type" value="Genomic_DNA"/>
</dbReference>
<gene>
    <name evidence="1" type="ORF">C4K68_11940</name>
</gene>
<accession>A0A2S5KQS7</accession>